<dbReference type="GO" id="GO:0042840">
    <property type="term" value="P:D-glucuronate catabolic process"/>
    <property type="evidence" value="ECO:0007669"/>
    <property type="project" value="TreeGrafter"/>
</dbReference>
<dbReference type="GO" id="GO:0005524">
    <property type="term" value="F:ATP binding"/>
    <property type="evidence" value="ECO:0007669"/>
    <property type="project" value="UniProtKB-KW"/>
</dbReference>
<comment type="pathway">
    <text evidence="7">Carbohydrate acid metabolism; 2-dehydro-3-deoxy-D-gluconate degradation; D-glyceraldehyde 3-phosphate and pyruvate from 2-dehydro-3-deoxy-D-gluconate: step 1/2.</text>
</comment>
<evidence type="ECO:0000256" key="9">
    <source>
        <dbReference type="ARBA" id="ARBA00050729"/>
    </source>
</evidence>
<evidence type="ECO:0000256" key="4">
    <source>
        <dbReference type="ARBA" id="ARBA00022777"/>
    </source>
</evidence>
<keyword evidence="4 16" id="KW-0418">Kinase</keyword>
<gene>
    <name evidence="16" type="ORF">BCF53_107112</name>
</gene>
<evidence type="ECO:0000256" key="13">
    <source>
        <dbReference type="ARBA" id="ARBA00075711"/>
    </source>
</evidence>
<evidence type="ECO:0000256" key="5">
    <source>
        <dbReference type="ARBA" id="ARBA00022840"/>
    </source>
</evidence>
<name>A0A4R3I5X6_9GAMM</name>
<dbReference type="GO" id="GO:0006974">
    <property type="term" value="P:DNA damage response"/>
    <property type="evidence" value="ECO:0007669"/>
    <property type="project" value="TreeGrafter"/>
</dbReference>
<dbReference type="Proteomes" id="UP000295793">
    <property type="component" value="Unassembled WGS sequence"/>
</dbReference>
<comment type="caution">
    <text evidence="16">The sequence shown here is derived from an EMBL/GenBank/DDBJ whole genome shotgun (WGS) entry which is preliminary data.</text>
</comment>
<dbReference type="Pfam" id="PF00294">
    <property type="entry name" value="PfkB"/>
    <property type="match status" value="1"/>
</dbReference>
<protein>
    <recommendedName>
        <fullName evidence="12">2-dehydro-3-deoxygluconokinase</fullName>
        <ecNumber evidence="11">2.7.1.45</ecNumber>
    </recommendedName>
    <alternativeName>
        <fullName evidence="13">2-keto-3-deoxygluconokinase</fullName>
    </alternativeName>
    <alternativeName>
        <fullName evidence="14">3-deoxy-2-oxo-D-gluconate kinase</fullName>
    </alternativeName>
    <alternativeName>
        <fullName evidence="8">KDG kinase</fullName>
    </alternativeName>
</protein>
<comment type="similarity">
    <text evidence="1">Belongs to the carbohydrate kinase PfkB family.</text>
</comment>
<dbReference type="GO" id="GO:0005829">
    <property type="term" value="C:cytosol"/>
    <property type="evidence" value="ECO:0007669"/>
    <property type="project" value="TreeGrafter"/>
</dbReference>
<dbReference type="FunFam" id="3.40.1190.20:FF:000011">
    <property type="entry name" value="2-dehydro-3-deoxygluconokinase, putative"/>
    <property type="match status" value="1"/>
</dbReference>
<sequence length="324" mass="35567">MNASSKKKIALIGECMIQLQLDANKQIQKSFAGDTLNTAVYLARLEHIHNTEVHYVTALGTDDFSEEMVQQWQAEGIHCDAVRRLEGELPGMYYINVDEHGERSFLYWRSEAAAKKLLADSTQPALTSLAEYDVIYLSGISLAILPAEDRAKLVKLLSDARAQGSKVCFDNNFRPRLWQSKAEAQEWYKKVLSITDSAILTYDDEQDLWGDTSTEQTKARCKECGIKEIVIKRGSEPCLIESDAFTGEVAAQKVAKEKVVDTTAAGDSFSAGFLAGALTETAKPNQSAAIGHLVAGTVIQHLGGVIDKQPIKDLENAINEALKA</sequence>
<dbReference type="AlphaFoldDB" id="A0A4R3I5X6"/>
<keyword evidence="17" id="KW-1185">Reference proteome</keyword>
<feature type="domain" description="Carbohydrate kinase PfkB" evidence="15">
    <location>
        <begin position="7"/>
        <end position="305"/>
    </location>
</feature>
<evidence type="ECO:0000256" key="8">
    <source>
        <dbReference type="ARBA" id="ARBA00044254"/>
    </source>
</evidence>
<dbReference type="GO" id="GO:0019698">
    <property type="term" value="P:D-galacturonate catabolic process"/>
    <property type="evidence" value="ECO:0007669"/>
    <property type="project" value="TreeGrafter"/>
</dbReference>
<evidence type="ECO:0000256" key="3">
    <source>
        <dbReference type="ARBA" id="ARBA00022741"/>
    </source>
</evidence>
<dbReference type="PROSITE" id="PS00584">
    <property type="entry name" value="PFKB_KINASES_2"/>
    <property type="match status" value="1"/>
</dbReference>
<dbReference type="PANTHER" id="PTHR43085">
    <property type="entry name" value="HEXOKINASE FAMILY MEMBER"/>
    <property type="match status" value="1"/>
</dbReference>
<evidence type="ECO:0000256" key="14">
    <source>
        <dbReference type="ARBA" id="ARBA00080545"/>
    </source>
</evidence>
<accession>A0A4R3I5X6</accession>
<dbReference type="EMBL" id="SLZR01000007">
    <property type="protein sequence ID" value="TCS41098.1"/>
    <property type="molecule type" value="Genomic_DNA"/>
</dbReference>
<keyword evidence="5" id="KW-0067">ATP-binding</keyword>
<dbReference type="InterPro" id="IPR011611">
    <property type="entry name" value="PfkB_dom"/>
</dbReference>
<dbReference type="RefSeq" id="WP_132701542.1">
    <property type="nucleotide sequence ID" value="NZ_SLZR01000007.1"/>
</dbReference>
<dbReference type="EC" id="2.7.1.45" evidence="11"/>
<dbReference type="SUPFAM" id="SSF53613">
    <property type="entry name" value="Ribokinase-like"/>
    <property type="match status" value="1"/>
</dbReference>
<dbReference type="GO" id="GO:0008673">
    <property type="term" value="F:2-dehydro-3-deoxygluconokinase activity"/>
    <property type="evidence" value="ECO:0007669"/>
    <property type="project" value="UniProtKB-EC"/>
</dbReference>
<dbReference type="InterPro" id="IPR029056">
    <property type="entry name" value="Ribokinase-like"/>
</dbReference>
<evidence type="ECO:0000256" key="1">
    <source>
        <dbReference type="ARBA" id="ARBA00010688"/>
    </source>
</evidence>
<dbReference type="CDD" id="cd01166">
    <property type="entry name" value="KdgK"/>
    <property type="match status" value="1"/>
</dbReference>
<evidence type="ECO:0000256" key="10">
    <source>
        <dbReference type="ARBA" id="ARBA00054997"/>
    </source>
</evidence>
<dbReference type="OrthoDB" id="9795789at2"/>
<evidence type="ECO:0000256" key="7">
    <source>
        <dbReference type="ARBA" id="ARBA00043951"/>
    </source>
</evidence>
<keyword evidence="6" id="KW-0119">Carbohydrate metabolism</keyword>
<evidence type="ECO:0000256" key="6">
    <source>
        <dbReference type="ARBA" id="ARBA00023277"/>
    </source>
</evidence>
<dbReference type="InterPro" id="IPR002173">
    <property type="entry name" value="Carboh/pur_kinase_PfkB_CS"/>
</dbReference>
<dbReference type="Gene3D" id="3.40.1190.20">
    <property type="match status" value="1"/>
</dbReference>
<keyword evidence="3" id="KW-0547">Nucleotide-binding</keyword>
<keyword evidence="2" id="KW-0808">Transferase</keyword>
<comment type="function">
    <text evidence="10">Catalyzes the phosphorylation of 2-keto-3-deoxygluconate (KDG) to produce 2-keto-3-deoxy-6-phosphogluconate (KDPG).</text>
</comment>
<comment type="catalytic activity">
    <reaction evidence="9">
        <text>2-dehydro-3-deoxy-D-gluconate + ATP = 2-dehydro-3-deoxy-6-phospho-D-gluconate + ADP + H(+)</text>
        <dbReference type="Rhea" id="RHEA:14797"/>
        <dbReference type="ChEBI" id="CHEBI:15378"/>
        <dbReference type="ChEBI" id="CHEBI:30616"/>
        <dbReference type="ChEBI" id="CHEBI:57569"/>
        <dbReference type="ChEBI" id="CHEBI:57990"/>
        <dbReference type="ChEBI" id="CHEBI:456216"/>
        <dbReference type="EC" id="2.7.1.45"/>
    </reaction>
</comment>
<evidence type="ECO:0000259" key="15">
    <source>
        <dbReference type="Pfam" id="PF00294"/>
    </source>
</evidence>
<dbReference type="PANTHER" id="PTHR43085:SF15">
    <property type="entry name" value="2-DEHYDRO-3-DEOXYGLUCONOKINASE"/>
    <property type="match status" value="1"/>
</dbReference>
<evidence type="ECO:0000313" key="17">
    <source>
        <dbReference type="Proteomes" id="UP000295793"/>
    </source>
</evidence>
<organism evidence="16 17">
    <name type="scientific">Reinekea marinisedimentorum</name>
    <dbReference type="NCBI Taxonomy" id="230495"/>
    <lineage>
        <taxon>Bacteria</taxon>
        <taxon>Pseudomonadati</taxon>
        <taxon>Pseudomonadota</taxon>
        <taxon>Gammaproteobacteria</taxon>
        <taxon>Oceanospirillales</taxon>
        <taxon>Saccharospirillaceae</taxon>
        <taxon>Reinekea</taxon>
    </lineage>
</organism>
<evidence type="ECO:0000256" key="2">
    <source>
        <dbReference type="ARBA" id="ARBA00022679"/>
    </source>
</evidence>
<evidence type="ECO:0000256" key="12">
    <source>
        <dbReference type="ARBA" id="ARBA00067931"/>
    </source>
</evidence>
<evidence type="ECO:0000256" key="11">
    <source>
        <dbReference type="ARBA" id="ARBA00066369"/>
    </source>
</evidence>
<reference evidence="16 17" key="1">
    <citation type="submission" date="2019-03" db="EMBL/GenBank/DDBJ databases">
        <title>Genomic Encyclopedia of Archaeal and Bacterial Type Strains, Phase II (KMG-II): from individual species to whole genera.</title>
        <authorList>
            <person name="Goeker M."/>
        </authorList>
    </citation>
    <scope>NUCLEOTIDE SEQUENCE [LARGE SCALE GENOMIC DNA]</scope>
    <source>
        <strain evidence="16 17">DSM 15388</strain>
    </source>
</reference>
<proteinExistence type="inferred from homology"/>
<evidence type="ECO:0000313" key="16">
    <source>
        <dbReference type="EMBL" id="TCS41098.1"/>
    </source>
</evidence>
<dbReference type="InterPro" id="IPR050306">
    <property type="entry name" value="PfkB_Carbo_kinase"/>
</dbReference>